<proteinExistence type="inferred from homology"/>
<dbReference type="SUPFAM" id="SSF55031">
    <property type="entry name" value="Bacterial exopeptidase dimerisation domain"/>
    <property type="match status" value="1"/>
</dbReference>
<gene>
    <name evidence="4" type="ORF">SAMN05446927_2990</name>
</gene>
<dbReference type="CDD" id="cd03884">
    <property type="entry name" value="M20_bAS"/>
    <property type="match status" value="1"/>
</dbReference>
<keyword evidence="2 4" id="KW-0378">Hydrolase</keyword>
<keyword evidence="5" id="KW-1185">Reference proteome</keyword>
<keyword evidence="3" id="KW-0862">Zinc</keyword>
<dbReference type="PIRSF" id="PIRSF001235">
    <property type="entry name" value="Amidase_carbamoylase"/>
    <property type="match status" value="1"/>
</dbReference>
<dbReference type="InterPro" id="IPR010158">
    <property type="entry name" value="Amidase_Cbmase"/>
</dbReference>
<comment type="caution">
    <text evidence="4">The sequence shown here is derived from an EMBL/GenBank/DDBJ whole genome shotgun (WGS) entry which is preliminary data.</text>
</comment>
<feature type="binding site" evidence="3">
    <location>
        <position position="399"/>
    </location>
    <ligand>
        <name>Zn(2+)</name>
        <dbReference type="ChEBI" id="CHEBI:29105"/>
        <label>2</label>
    </ligand>
</feature>
<keyword evidence="3" id="KW-0479">Metal-binding</keyword>
<feature type="binding site" evidence="3">
    <location>
        <position position="111"/>
    </location>
    <ligand>
        <name>Zn(2+)</name>
        <dbReference type="ChEBI" id="CHEBI:29105"/>
        <label>2</label>
    </ligand>
</feature>
<feature type="binding site" evidence="3">
    <location>
        <position position="100"/>
    </location>
    <ligand>
        <name>Zn(2+)</name>
        <dbReference type="ChEBI" id="CHEBI:29105"/>
        <label>1</label>
    </ligand>
</feature>
<dbReference type="NCBIfam" id="NF009527">
    <property type="entry name" value="PRK12891.1"/>
    <property type="match status" value="1"/>
</dbReference>
<dbReference type="Gene3D" id="3.30.70.360">
    <property type="match status" value="1"/>
</dbReference>
<dbReference type="RefSeq" id="WP_097189885.1">
    <property type="nucleotide sequence ID" value="NZ_OCSU01000001.1"/>
</dbReference>
<comment type="cofactor">
    <cofactor evidence="3">
        <name>Zn(2+)</name>
        <dbReference type="ChEBI" id="CHEBI:29105"/>
    </cofactor>
    <text evidence="3">Binds 2 Zn(2+) ions per subunit.</text>
</comment>
<dbReference type="GO" id="GO:0016813">
    <property type="term" value="F:hydrolase activity, acting on carbon-nitrogen (but not peptide) bonds, in linear amidines"/>
    <property type="evidence" value="ECO:0007669"/>
    <property type="project" value="InterPro"/>
</dbReference>
<evidence type="ECO:0000256" key="3">
    <source>
        <dbReference type="PIRSR" id="PIRSR001235-1"/>
    </source>
</evidence>
<dbReference type="PANTHER" id="PTHR32494">
    <property type="entry name" value="ALLANTOATE DEIMINASE-RELATED"/>
    <property type="match status" value="1"/>
</dbReference>
<dbReference type="InterPro" id="IPR036264">
    <property type="entry name" value="Bact_exopeptidase_dim_dom"/>
</dbReference>
<dbReference type="NCBIfam" id="TIGR01879">
    <property type="entry name" value="hydantase"/>
    <property type="match status" value="1"/>
</dbReference>
<accession>A0A7Z7I5U4</accession>
<dbReference type="NCBIfam" id="NF006769">
    <property type="entry name" value="PRK09290.1-3"/>
    <property type="match status" value="1"/>
</dbReference>
<dbReference type="SUPFAM" id="SSF53187">
    <property type="entry name" value="Zn-dependent exopeptidases"/>
    <property type="match status" value="1"/>
</dbReference>
<dbReference type="Proteomes" id="UP000219522">
    <property type="component" value="Unassembled WGS sequence"/>
</dbReference>
<name>A0A7Z7I5U4_9BURK</name>
<dbReference type="NCBIfam" id="NF006771">
    <property type="entry name" value="PRK09290.1-5"/>
    <property type="match status" value="1"/>
</dbReference>
<protein>
    <submittedName>
        <fullName evidence="4">N-carbamoyl-L-amino-acid hydrolase</fullName>
    </submittedName>
</protein>
<evidence type="ECO:0000313" key="4">
    <source>
        <dbReference type="EMBL" id="SOE65956.1"/>
    </source>
</evidence>
<feature type="binding site" evidence="3">
    <location>
        <position position="111"/>
    </location>
    <ligand>
        <name>Zn(2+)</name>
        <dbReference type="ChEBI" id="CHEBI:29105"/>
        <label>1</label>
    </ligand>
</feature>
<dbReference type="EMBL" id="OCSU01000001">
    <property type="protein sequence ID" value="SOE65956.1"/>
    <property type="molecule type" value="Genomic_DNA"/>
</dbReference>
<feature type="binding site" evidence="3">
    <location>
        <position position="207"/>
    </location>
    <ligand>
        <name>Zn(2+)</name>
        <dbReference type="ChEBI" id="CHEBI:29105"/>
        <label>1</label>
    </ligand>
</feature>
<feature type="binding site" evidence="3">
    <location>
        <position position="146"/>
    </location>
    <ligand>
        <name>Zn(2+)</name>
        <dbReference type="ChEBI" id="CHEBI:29105"/>
        <label>2</label>
    </ligand>
</feature>
<dbReference type="PANTHER" id="PTHR32494:SF5">
    <property type="entry name" value="ALLANTOATE AMIDOHYDROLASE"/>
    <property type="match status" value="1"/>
</dbReference>
<evidence type="ECO:0000256" key="2">
    <source>
        <dbReference type="ARBA" id="ARBA00022801"/>
    </source>
</evidence>
<evidence type="ECO:0000256" key="1">
    <source>
        <dbReference type="ARBA" id="ARBA00006153"/>
    </source>
</evidence>
<comment type="similarity">
    <text evidence="1">Belongs to the peptidase M20 family.</text>
</comment>
<dbReference type="AlphaFoldDB" id="A0A7Z7I5U4"/>
<organism evidence="4 5">
    <name type="scientific">Caballeronia arationis</name>
    <dbReference type="NCBI Taxonomy" id="1777142"/>
    <lineage>
        <taxon>Bacteria</taxon>
        <taxon>Pseudomonadati</taxon>
        <taxon>Pseudomonadota</taxon>
        <taxon>Betaproteobacteria</taxon>
        <taxon>Burkholderiales</taxon>
        <taxon>Burkholderiaceae</taxon>
        <taxon>Caballeronia</taxon>
    </lineage>
</organism>
<reference evidence="4 5" key="1">
    <citation type="submission" date="2017-09" db="EMBL/GenBank/DDBJ databases">
        <authorList>
            <person name="Varghese N."/>
            <person name="Submissions S."/>
        </authorList>
    </citation>
    <scope>NUCLEOTIDE SEQUENCE [LARGE SCALE GENOMIC DNA]</scope>
    <source>
        <strain evidence="4 5">OK806</strain>
    </source>
</reference>
<dbReference type="Pfam" id="PF01546">
    <property type="entry name" value="Peptidase_M20"/>
    <property type="match status" value="1"/>
</dbReference>
<evidence type="ECO:0000313" key="5">
    <source>
        <dbReference type="Proteomes" id="UP000219522"/>
    </source>
</evidence>
<dbReference type="GO" id="GO:0046872">
    <property type="term" value="F:metal ion binding"/>
    <property type="evidence" value="ECO:0007669"/>
    <property type="project" value="UniProtKB-KW"/>
</dbReference>
<dbReference type="InterPro" id="IPR002933">
    <property type="entry name" value="Peptidase_M20"/>
</dbReference>
<dbReference type="Gene3D" id="3.40.630.10">
    <property type="entry name" value="Zn peptidases"/>
    <property type="match status" value="1"/>
</dbReference>
<sequence length="430" mass="46092">MNAVTDATTDAIGEAGLDTSIKVNGQRLWDSLMTMAKIGATPKGGVCRLALTDLDREGRDLIVSWAKEAGCTISVDQMGNVFMRRAGRNLDALPVVTGSHADSQPTGGRFDGIYGVLGGLEVIRTLNDHAIETEHPIEVVIWTNEEGSRFAPAMVASGVFAGVFTLDYGLSRKDVDGKTIGEELKRIGYAGDVPCGGRQLHAAFELHIEQGPILEAENKTIGVVTDAQGQRWYEITLTGQEAHAGPTPMPRRKDALLGASRVVDLVNRIGLDHAPLACSTVGMMQVHPNSRNVIPGRVFFTVDFRHPEDAVLAQMGAELREGVARIADGIGLQTELEQIFYYAPVAFDAACVKSVRAAAERFGYSHRDMVSGAGHDACYLSQVAPTSMVFVPCVDGISHNEIEDASQEWIEAGANVLLHAMLGRASEPAS</sequence>